<dbReference type="Proteomes" id="UP000216147">
    <property type="component" value="Unassembled WGS sequence"/>
</dbReference>
<dbReference type="AlphaFoldDB" id="A0A258HJU7"/>
<keyword evidence="5" id="KW-0460">Magnesium</keyword>
<dbReference type="GO" id="GO:0046872">
    <property type="term" value="F:metal ion binding"/>
    <property type="evidence" value="ECO:0007669"/>
    <property type="project" value="UniProtKB-KW"/>
</dbReference>
<evidence type="ECO:0000256" key="3">
    <source>
        <dbReference type="ARBA" id="ARBA00022723"/>
    </source>
</evidence>
<feature type="region of interest" description="Disordered" evidence="7">
    <location>
        <begin position="1"/>
        <end position="41"/>
    </location>
</feature>
<evidence type="ECO:0000256" key="2">
    <source>
        <dbReference type="ARBA" id="ARBA00001946"/>
    </source>
</evidence>
<dbReference type="CDD" id="cd18870">
    <property type="entry name" value="NUDIX_AcylCoAdiphos_Nudt19"/>
    <property type="match status" value="1"/>
</dbReference>
<organism evidence="9 10">
    <name type="scientific">Brevundimonas subvibrioides</name>
    <dbReference type="NCBI Taxonomy" id="74313"/>
    <lineage>
        <taxon>Bacteria</taxon>
        <taxon>Pseudomonadati</taxon>
        <taxon>Pseudomonadota</taxon>
        <taxon>Alphaproteobacteria</taxon>
        <taxon>Caulobacterales</taxon>
        <taxon>Caulobacteraceae</taxon>
        <taxon>Brevundimonas</taxon>
    </lineage>
</organism>
<accession>A0A258HJU7</accession>
<keyword evidence="4 9" id="KW-0378">Hydrolase</keyword>
<dbReference type="SUPFAM" id="SSF55811">
    <property type="entry name" value="Nudix"/>
    <property type="match status" value="1"/>
</dbReference>
<dbReference type="InterPro" id="IPR015797">
    <property type="entry name" value="NUDIX_hydrolase-like_dom_sf"/>
</dbReference>
<keyword evidence="6" id="KW-0464">Manganese</keyword>
<keyword evidence="3" id="KW-0479">Metal-binding</keyword>
<evidence type="ECO:0000256" key="1">
    <source>
        <dbReference type="ARBA" id="ARBA00001936"/>
    </source>
</evidence>
<feature type="domain" description="Nudix hydrolase" evidence="8">
    <location>
        <begin position="39"/>
        <end position="225"/>
    </location>
</feature>
<comment type="caution">
    <text evidence="9">The sequence shown here is derived from an EMBL/GenBank/DDBJ whole genome shotgun (WGS) entry which is preliminary data.</text>
</comment>
<dbReference type="Gene3D" id="3.90.79.10">
    <property type="entry name" value="Nucleoside Triphosphate Pyrophosphohydrolase"/>
    <property type="match status" value="1"/>
</dbReference>
<reference evidence="9 10" key="1">
    <citation type="submission" date="2017-03" db="EMBL/GenBank/DDBJ databases">
        <title>Lifting the veil on microbial sulfur biogeochemistry in mining wastewaters.</title>
        <authorList>
            <person name="Kantor R.S."/>
            <person name="Colenbrander Nelson T."/>
            <person name="Marshall S."/>
            <person name="Bennett D."/>
            <person name="Apte S."/>
            <person name="Camacho D."/>
            <person name="Thomas B.C."/>
            <person name="Warren L.A."/>
            <person name="Banfield J.F."/>
        </authorList>
    </citation>
    <scope>NUCLEOTIDE SEQUENCE [LARGE SCALE GENOMIC DNA]</scope>
    <source>
        <strain evidence="9">32-68-21</strain>
    </source>
</reference>
<dbReference type="InterPro" id="IPR000086">
    <property type="entry name" value="NUDIX_hydrolase_dom"/>
</dbReference>
<sequence>MGDHGRVQHGTVPPSLNTPFDAEKDLADAPRAAGSRQRPRDAATLILVRSGKRPQVLMGRRAPGHVFMASKWVFPGGRIDRADFTAAAGAEPSGPTRARLEAELAPHRARALCLTAVRETFEETGLILGRSAPSASVAGPWREFRQAGALPDLAALSYIARAITPPGRTRRFDARFFLADASALLAPEPTAGSGELDEIAWLPLDEARALDLPSITRFVLAEVAERIVSADDAQRRSGTDRPLPFVRMVRGAHLVSHD</sequence>
<dbReference type="GO" id="GO:0016818">
    <property type="term" value="F:hydrolase activity, acting on acid anhydrides, in phosphorus-containing anhydrides"/>
    <property type="evidence" value="ECO:0007669"/>
    <property type="project" value="InterPro"/>
</dbReference>
<dbReference type="InterPro" id="IPR039121">
    <property type="entry name" value="NUDT19"/>
</dbReference>
<comment type="cofactor">
    <cofactor evidence="2">
        <name>Mg(2+)</name>
        <dbReference type="ChEBI" id="CHEBI:18420"/>
    </cofactor>
</comment>
<evidence type="ECO:0000313" key="9">
    <source>
        <dbReference type="EMBL" id="OYX57059.1"/>
    </source>
</evidence>
<protein>
    <submittedName>
        <fullName evidence="9">NUDIX hydrolase</fullName>
    </submittedName>
</protein>
<gene>
    <name evidence="9" type="ORF">B7Y86_07195</name>
</gene>
<dbReference type="PROSITE" id="PS51462">
    <property type="entry name" value="NUDIX"/>
    <property type="match status" value="1"/>
</dbReference>
<evidence type="ECO:0000259" key="8">
    <source>
        <dbReference type="PROSITE" id="PS51462"/>
    </source>
</evidence>
<evidence type="ECO:0000256" key="7">
    <source>
        <dbReference type="SAM" id="MobiDB-lite"/>
    </source>
</evidence>
<dbReference type="PANTHER" id="PTHR12318">
    <property type="entry name" value="TESTOSTERONE-REGULATED PROTEIN RP2"/>
    <property type="match status" value="1"/>
</dbReference>
<evidence type="ECO:0000256" key="4">
    <source>
        <dbReference type="ARBA" id="ARBA00022801"/>
    </source>
</evidence>
<evidence type="ECO:0000256" key="6">
    <source>
        <dbReference type="ARBA" id="ARBA00023211"/>
    </source>
</evidence>
<dbReference type="PANTHER" id="PTHR12318:SF0">
    <property type="entry name" value="ACYL-COENZYME A DIPHOSPHATASE NUDT19"/>
    <property type="match status" value="1"/>
</dbReference>
<proteinExistence type="predicted"/>
<comment type="cofactor">
    <cofactor evidence="1">
        <name>Mn(2+)</name>
        <dbReference type="ChEBI" id="CHEBI:29035"/>
    </cofactor>
</comment>
<evidence type="ECO:0000256" key="5">
    <source>
        <dbReference type="ARBA" id="ARBA00022842"/>
    </source>
</evidence>
<evidence type="ECO:0000313" key="10">
    <source>
        <dbReference type="Proteomes" id="UP000216147"/>
    </source>
</evidence>
<dbReference type="EMBL" id="NCEQ01000007">
    <property type="protein sequence ID" value="OYX57059.1"/>
    <property type="molecule type" value="Genomic_DNA"/>
</dbReference>
<name>A0A258HJU7_9CAUL</name>